<name>A0ABM9KEY7_9RALS</name>
<proteinExistence type="predicted"/>
<evidence type="ECO:0000313" key="3">
    <source>
        <dbReference type="Proteomes" id="UP001189792"/>
    </source>
</evidence>
<dbReference type="InterPro" id="IPR027417">
    <property type="entry name" value="P-loop_NTPase"/>
</dbReference>
<evidence type="ECO:0000313" key="2">
    <source>
        <dbReference type="EMBL" id="CAJ0855141.1"/>
    </source>
</evidence>
<dbReference type="EMBL" id="CAUDLI010000001">
    <property type="protein sequence ID" value="CAJ0855141.1"/>
    <property type="molecule type" value="Genomic_DNA"/>
</dbReference>
<accession>A0ABM9KEY7</accession>
<dbReference type="RefSeq" id="WP_206275029.1">
    <property type="nucleotide sequence ID" value="NZ_CAUDLI010000001.1"/>
</dbReference>
<dbReference type="Proteomes" id="UP001189792">
    <property type="component" value="Unassembled WGS sequence"/>
</dbReference>
<keyword evidence="3" id="KW-1185">Reference proteome</keyword>
<organism evidence="2 3">
    <name type="scientific">Ralstonia flatus</name>
    <dbReference type="NCBI Taxonomy" id="3058601"/>
    <lineage>
        <taxon>Bacteria</taxon>
        <taxon>Pseudomonadati</taxon>
        <taxon>Pseudomonadota</taxon>
        <taxon>Betaproteobacteria</taxon>
        <taxon>Burkholderiales</taxon>
        <taxon>Burkholderiaceae</taxon>
        <taxon>Ralstonia</taxon>
    </lineage>
</organism>
<sequence length="276" mass="31953">MPIYIITGRLGSGKSLATVGRIRDLLAEGRPVATNLDLNLEKLCGPKAKTPRVVRLPDKPTVAHLDSLGRGNDSYDETKNGGIFLDEVSQLLNARNWQDKRQQDVIDWLVHSRKKGWDVYFICQHISQVDRQVRDALVEYLVECRRFDRLKIPFLSGLIDTVTLGKVKLKLPKLHVAKVLYGTEFNAMVADRWWYKGEDLYPAYDTRQVFKEDASQAPYSYLPGWYTHGRLQPQKVRGIEAKLNERRKILKLREAGIITQEQWREWSNFISRCPSW</sequence>
<reference evidence="2 3" key="1">
    <citation type="submission" date="2023-07" db="EMBL/GenBank/DDBJ databases">
        <authorList>
            <person name="Peeters C."/>
        </authorList>
    </citation>
    <scope>NUCLEOTIDE SEQUENCE [LARGE SCALE GENOMIC DNA]</scope>
    <source>
        <strain evidence="2 3">LMG 32965</strain>
    </source>
</reference>
<gene>
    <name evidence="2" type="ORF">R77564_00258</name>
</gene>
<dbReference type="Gene3D" id="3.40.50.300">
    <property type="entry name" value="P-loop containing nucleotide triphosphate hydrolases"/>
    <property type="match status" value="1"/>
</dbReference>
<dbReference type="Pfam" id="PF05707">
    <property type="entry name" value="Zot"/>
    <property type="match status" value="1"/>
</dbReference>
<dbReference type="InterPro" id="IPR008900">
    <property type="entry name" value="Zot_N"/>
</dbReference>
<feature type="domain" description="Zona occludens toxin N-terminal" evidence="1">
    <location>
        <begin position="3"/>
        <end position="154"/>
    </location>
</feature>
<evidence type="ECO:0000259" key="1">
    <source>
        <dbReference type="Pfam" id="PF05707"/>
    </source>
</evidence>
<protein>
    <recommendedName>
        <fullName evidence="1">Zona occludens toxin N-terminal domain-containing protein</fullName>
    </recommendedName>
</protein>
<comment type="caution">
    <text evidence="2">The sequence shown here is derived from an EMBL/GenBank/DDBJ whole genome shotgun (WGS) entry which is preliminary data.</text>
</comment>